<evidence type="ECO:0000313" key="10">
    <source>
        <dbReference type="Proteomes" id="UP000244925"/>
    </source>
</evidence>
<keyword evidence="3" id="KW-1003">Cell membrane</keyword>
<feature type="transmembrane region" description="Helical" evidence="8">
    <location>
        <begin position="407"/>
        <end position="426"/>
    </location>
</feature>
<dbReference type="GeneID" id="93424690"/>
<dbReference type="GO" id="GO:0008324">
    <property type="term" value="F:monoatomic cation transmembrane transporter activity"/>
    <property type="evidence" value="ECO:0007669"/>
    <property type="project" value="InterPro"/>
</dbReference>
<dbReference type="Proteomes" id="UP000244925">
    <property type="component" value="Unassembled WGS sequence"/>
</dbReference>
<keyword evidence="4 8" id="KW-0812">Transmembrane</keyword>
<comment type="caution">
    <text evidence="9">The sequence shown here is derived from an EMBL/GenBank/DDBJ whole genome shotgun (WGS) entry which is preliminary data.</text>
</comment>
<proteinExistence type="predicted"/>
<gene>
    <name evidence="9" type="ORF">C5O25_07280</name>
</gene>
<dbReference type="PANTHER" id="PTHR32024:SF1">
    <property type="entry name" value="KTR SYSTEM POTASSIUM UPTAKE PROTEIN B"/>
    <property type="match status" value="1"/>
</dbReference>
<keyword evidence="10" id="KW-1185">Reference proteome</keyword>
<feature type="transmembrane region" description="Helical" evidence="8">
    <location>
        <begin position="231"/>
        <end position="256"/>
    </location>
</feature>
<evidence type="ECO:0000256" key="1">
    <source>
        <dbReference type="ARBA" id="ARBA00004651"/>
    </source>
</evidence>
<feature type="transmembrane region" description="Helical" evidence="8">
    <location>
        <begin position="462"/>
        <end position="479"/>
    </location>
</feature>
<sequence>MPSFSDILRSLSRRSRSGLRRFERFTHRSAASLRLIASILTVTAFVASAACFAGFIIYMGFDLSQADTASLRRMLRAAQAVFILRVAYGLIFFFRPTCRQTTWVKWIVDCMILLTLLPWIYPHPEHPWLPWLERMLYSEAFLYSSLGAYALVTLCYGIIRAVGKRTNPSLLLSTSFLIFIFIGSLLLMLPKSTYAGISYTDALFVSTSAVCITGLTPVDVYTNFTPMGVTILAALIQIGGLGVMTFTSFFAIFFSGNASIYSQMLLRDMIYSRSMSALVPTLFYILGFTLTVEAIGAVAIWLSVTGTLGMTLEEEMAFAAFHSLSSFCNAGFSTLPQGMSNPMLLAAGNNSIYWVTTAIVVAGSIGFPILVNLRDAVVCRISELRARMRHREHEPHNVHPFNMNTKIVITTFMALLIAGAAAFLWLEWDNTLAGMTLWQKITQAAFNSATPRSAGFSSVNPASFRDITLVAVIFLMWVGGAAQSTGGGVKVNTLAAILLNLRAIVTGRPYVTAFQRTISVNSIRRANAVIALSIISYLIFSLLLLGLEPQLSTRSLLFESCSALFTVGSSLGATPLLSDASKILLCAAMFLGRVGIISLLTGIAGRQKAAIQPRYPSDNIIIN</sequence>
<feature type="transmembrane region" description="Helical" evidence="8">
    <location>
        <begin position="277"/>
        <end position="302"/>
    </location>
</feature>
<dbReference type="InterPro" id="IPR003445">
    <property type="entry name" value="Cat_transpt"/>
</dbReference>
<keyword evidence="5 8" id="KW-1133">Transmembrane helix</keyword>
<feature type="transmembrane region" description="Helical" evidence="8">
    <location>
        <begin position="73"/>
        <end position="94"/>
    </location>
</feature>
<keyword evidence="6" id="KW-0406">Ion transport</keyword>
<evidence type="ECO:0000256" key="4">
    <source>
        <dbReference type="ARBA" id="ARBA00022692"/>
    </source>
</evidence>
<feature type="transmembrane region" description="Helical" evidence="8">
    <location>
        <begin position="352"/>
        <end position="373"/>
    </location>
</feature>
<evidence type="ECO:0000256" key="3">
    <source>
        <dbReference type="ARBA" id="ARBA00022475"/>
    </source>
</evidence>
<evidence type="ECO:0000256" key="7">
    <source>
        <dbReference type="ARBA" id="ARBA00023136"/>
    </source>
</evidence>
<keyword evidence="7 8" id="KW-0472">Membrane</keyword>
<organism evidence="9 10">
    <name type="scientific">Paramuribaculum intestinale</name>
    <dbReference type="NCBI Taxonomy" id="2094151"/>
    <lineage>
        <taxon>Bacteria</taxon>
        <taxon>Pseudomonadati</taxon>
        <taxon>Bacteroidota</taxon>
        <taxon>Bacteroidia</taxon>
        <taxon>Bacteroidales</taxon>
        <taxon>Muribaculaceae</taxon>
        <taxon>Paramuribaculum</taxon>
    </lineage>
</organism>
<dbReference type="GO" id="GO:0005886">
    <property type="term" value="C:plasma membrane"/>
    <property type="evidence" value="ECO:0007669"/>
    <property type="project" value="UniProtKB-SubCell"/>
</dbReference>
<dbReference type="PANTHER" id="PTHR32024">
    <property type="entry name" value="TRK SYSTEM POTASSIUM UPTAKE PROTEIN TRKG-RELATED"/>
    <property type="match status" value="1"/>
</dbReference>
<feature type="transmembrane region" description="Helical" evidence="8">
    <location>
        <begin position="103"/>
        <end position="121"/>
    </location>
</feature>
<name>A0A2V1IVY1_9BACT</name>
<evidence type="ECO:0000256" key="2">
    <source>
        <dbReference type="ARBA" id="ARBA00022448"/>
    </source>
</evidence>
<dbReference type="GO" id="GO:0030001">
    <property type="term" value="P:metal ion transport"/>
    <property type="evidence" value="ECO:0007669"/>
    <property type="project" value="UniProtKB-ARBA"/>
</dbReference>
<dbReference type="RefSeq" id="WP_107036078.1">
    <property type="nucleotide sequence ID" value="NZ_CAOLHR010000021.1"/>
</dbReference>
<evidence type="ECO:0000256" key="5">
    <source>
        <dbReference type="ARBA" id="ARBA00022989"/>
    </source>
</evidence>
<evidence type="ECO:0000313" key="9">
    <source>
        <dbReference type="EMBL" id="PWB07499.1"/>
    </source>
</evidence>
<feature type="transmembrane region" description="Helical" evidence="8">
    <location>
        <begin position="171"/>
        <end position="189"/>
    </location>
</feature>
<keyword evidence="2" id="KW-0813">Transport</keyword>
<dbReference type="Pfam" id="PF02386">
    <property type="entry name" value="TrkH"/>
    <property type="match status" value="1"/>
</dbReference>
<evidence type="ECO:0000256" key="8">
    <source>
        <dbReference type="SAM" id="Phobius"/>
    </source>
</evidence>
<protein>
    <submittedName>
        <fullName evidence="9">Potassium transporter</fullName>
    </submittedName>
</protein>
<dbReference type="AlphaFoldDB" id="A0A2V1IVY1"/>
<accession>A0A2V1IVY1</accession>
<feature type="transmembrane region" description="Helical" evidence="8">
    <location>
        <begin position="35"/>
        <end position="61"/>
    </location>
</feature>
<evidence type="ECO:0000256" key="6">
    <source>
        <dbReference type="ARBA" id="ARBA00023065"/>
    </source>
</evidence>
<feature type="transmembrane region" description="Helical" evidence="8">
    <location>
        <begin position="523"/>
        <end position="544"/>
    </location>
</feature>
<feature type="transmembrane region" description="Helical" evidence="8">
    <location>
        <begin position="141"/>
        <end position="159"/>
    </location>
</feature>
<feature type="transmembrane region" description="Helical" evidence="8">
    <location>
        <begin position="583"/>
        <end position="604"/>
    </location>
</feature>
<comment type="subcellular location">
    <subcellularLocation>
        <location evidence="1">Cell membrane</location>
        <topology evidence="1">Multi-pass membrane protein</topology>
    </subcellularLocation>
</comment>
<dbReference type="EMBL" id="PUBV01000012">
    <property type="protein sequence ID" value="PWB07499.1"/>
    <property type="molecule type" value="Genomic_DNA"/>
</dbReference>
<reference evidence="10" key="1">
    <citation type="submission" date="2018-02" db="EMBL/GenBank/DDBJ databases">
        <authorList>
            <person name="Clavel T."/>
            <person name="Strowig T."/>
        </authorList>
    </citation>
    <scope>NUCLEOTIDE SEQUENCE [LARGE SCALE GENOMIC DNA]</scope>
    <source>
        <strain evidence="10">DSM 100764</strain>
    </source>
</reference>